<gene>
    <name evidence="1" type="ORF">ACFQZQ_13360</name>
</gene>
<reference evidence="2" key="1">
    <citation type="journal article" date="2019" name="Int. J. Syst. Evol. Microbiol.">
        <title>The Global Catalogue of Microorganisms (GCM) 10K type strain sequencing project: providing services to taxonomists for standard genome sequencing and annotation.</title>
        <authorList>
            <consortium name="The Broad Institute Genomics Platform"/>
            <consortium name="The Broad Institute Genome Sequencing Center for Infectious Disease"/>
            <person name="Wu L."/>
            <person name="Ma J."/>
        </authorList>
    </citation>
    <scope>NUCLEOTIDE SEQUENCE [LARGE SCALE GENOMIC DNA]</scope>
    <source>
        <strain evidence="2">CCUG 55491</strain>
    </source>
</reference>
<organism evidence="1 2">
    <name type="scientific">Lysobacter koreensis</name>
    <dbReference type="NCBI Taxonomy" id="266122"/>
    <lineage>
        <taxon>Bacteria</taxon>
        <taxon>Pseudomonadati</taxon>
        <taxon>Pseudomonadota</taxon>
        <taxon>Gammaproteobacteria</taxon>
        <taxon>Lysobacterales</taxon>
        <taxon>Lysobacteraceae</taxon>
        <taxon>Lysobacter</taxon>
    </lineage>
</organism>
<dbReference type="RefSeq" id="WP_386813389.1">
    <property type="nucleotide sequence ID" value="NZ_JBHTIH010000007.1"/>
</dbReference>
<evidence type="ECO:0000313" key="2">
    <source>
        <dbReference type="Proteomes" id="UP001597090"/>
    </source>
</evidence>
<proteinExistence type="predicted"/>
<dbReference type="EMBL" id="JBHTIH010000007">
    <property type="protein sequence ID" value="MFD0740266.1"/>
    <property type="molecule type" value="Genomic_DNA"/>
</dbReference>
<protein>
    <submittedName>
        <fullName evidence="1">Uncharacterized protein</fullName>
    </submittedName>
</protein>
<keyword evidence="2" id="KW-1185">Reference proteome</keyword>
<name>A0ABW2YQH3_9GAMM</name>
<dbReference type="Proteomes" id="UP001597090">
    <property type="component" value="Unassembled WGS sequence"/>
</dbReference>
<accession>A0ABW2YQH3</accession>
<comment type="caution">
    <text evidence="1">The sequence shown here is derived from an EMBL/GenBank/DDBJ whole genome shotgun (WGS) entry which is preliminary data.</text>
</comment>
<evidence type="ECO:0000313" key="1">
    <source>
        <dbReference type="EMBL" id="MFD0740266.1"/>
    </source>
</evidence>
<sequence>MKTADVEISLALRAVDRISTKDISRLAEHFDVVDKSANGWGWVIEENGSHSSVDEAVIAFVSRLTEFRDQIAQADPVFRVAVYNPNFTYTCRLSCAEQISSFSAVLEISVYPTEDD</sequence>